<feature type="domain" description="TIR" evidence="1">
    <location>
        <begin position="18"/>
        <end position="168"/>
    </location>
</feature>
<dbReference type="Pfam" id="PF13676">
    <property type="entry name" value="TIR_2"/>
    <property type="match status" value="1"/>
</dbReference>
<organism evidence="2 3">
    <name type="scientific">Roseateles agri</name>
    <dbReference type="NCBI Taxonomy" id="3098619"/>
    <lineage>
        <taxon>Bacteria</taxon>
        <taxon>Pseudomonadati</taxon>
        <taxon>Pseudomonadota</taxon>
        <taxon>Betaproteobacteria</taxon>
        <taxon>Burkholderiales</taxon>
        <taxon>Sphaerotilaceae</taxon>
        <taxon>Roseateles</taxon>
    </lineage>
</organism>
<keyword evidence="2" id="KW-0675">Receptor</keyword>
<dbReference type="Proteomes" id="UP001285263">
    <property type="component" value="Unassembled WGS sequence"/>
</dbReference>
<dbReference type="SUPFAM" id="SSF52200">
    <property type="entry name" value="Toll/Interleukin receptor TIR domain"/>
    <property type="match status" value="1"/>
</dbReference>
<reference evidence="2 3" key="1">
    <citation type="submission" date="2023-11" db="EMBL/GenBank/DDBJ databases">
        <title>Paucibacter sp. nov., isolated from fresh soil in Korea.</title>
        <authorList>
            <person name="Le N.T.T."/>
        </authorList>
    </citation>
    <scope>NUCLEOTIDE SEQUENCE [LARGE SCALE GENOMIC DNA]</scope>
    <source>
        <strain evidence="2 3">R3-3</strain>
    </source>
</reference>
<proteinExistence type="predicted"/>
<name>A0ABU5DJR7_9BURK</name>
<dbReference type="Gene3D" id="3.40.50.10140">
    <property type="entry name" value="Toll/interleukin-1 receptor homology (TIR) domain"/>
    <property type="match status" value="1"/>
</dbReference>
<evidence type="ECO:0000313" key="3">
    <source>
        <dbReference type="Proteomes" id="UP001285263"/>
    </source>
</evidence>
<evidence type="ECO:0000313" key="2">
    <source>
        <dbReference type="EMBL" id="MDY0746539.1"/>
    </source>
</evidence>
<dbReference type="RefSeq" id="WP_320424476.1">
    <property type="nucleotide sequence ID" value="NZ_JAXCLA010000006.1"/>
</dbReference>
<protein>
    <submittedName>
        <fullName evidence="2">Toll/interleukin-1 receptor domain-containing protein</fullName>
    </submittedName>
</protein>
<comment type="caution">
    <text evidence="2">The sequence shown here is derived from an EMBL/GenBank/DDBJ whole genome shotgun (WGS) entry which is preliminary data.</text>
</comment>
<sequence>MLQVKVRTPSKHVATTPSRGVLFISYSHADREDVLPFVQQLQPLVEREQLDLFFDADRLKAGDVWSDKLSAALQRCELFVLLVTPSCLASEFCIQRELLVALDRQRRGLCRIVPVVLRDCDWKRKLLPDGSQEYLSRFQALPAGDGAAVAFSSGAARDAAWLAIVNALAEVLAEPVSAVQPAARAPVSVPALLPYLCDQVIPERGVRELLTRWRTQGGPLLLMLRAAAPDCPDYFIDRIDERHLRKLLPKLTPGLDLQRHSGLQWPTLQMGLRDDAALQGWFLDQIIERVTADPYASEDELLQQLNDEGMNRLFVAGVPTAPPEFVRLSLQALAACLARLGQRLEKARLAAMLWSEDPALRQLPADTRWDDTAVCIGLPVPLGRFGVEAVRDWAMLDEVQQFAAIDRTELDAAFEGAPDELTMREFAAIAGPLLQRQAG</sequence>
<dbReference type="PROSITE" id="PS50104">
    <property type="entry name" value="TIR"/>
    <property type="match status" value="1"/>
</dbReference>
<evidence type="ECO:0000259" key="1">
    <source>
        <dbReference type="PROSITE" id="PS50104"/>
    </source>
</evidence>
<dbReference type="InterPro" id="IPR035897">
    <property type="entry name" value="Toll_tir_struct_dom_sf"/>
</dbReference>
<keyword evidence="3" id="KW-1185">Reference proteome</keyword>
<dbReference type="EMBL" id="JAXCLA010000006">
    <property type="protein sequence ID" value="MDY0746539.1"/>
    <property type="molecule type" value="Genomic_DNA"/>
</dbReference>
<gene>
    <name evidence="2" type="ORF">SNE35_18645</name>
</gene>
<accession>A0ABU5DJR7</accession>
<dbReference type="InterPro" id="IPR000157">
    <property type="entry name" value="TIR_dom"/>
</dbReference>
<dbReference type="SMART" id="SM00255">
    <property type="entry name" value="TIR"/>
    <property type="match status" value="1"/>
</dbReference>